<dbReference type="AlphaFoldDB" id="A0ABD3H498"/>
<evidence type="ECO:0008006" key="3">
    <source>
        <dbReference type="Google" id="ProtNLM"/>
    </source>
</evidence>
<gene>
    <name evidence="1" type="ORF">R1sor_004115</name>
</gene>
<dbReference type="InterPro" id="IPR036691">
    <property type="entry name" value="Endo/exonu/phosph_ase_sf"/>
</dbReference>
<reference evidence="1 2" key="1">
    <citation type="submission" date="2024-09" db="EMBL/GenBank/DDBJ databases">
        <title>Chromosome-scale assembly of Riccia sorocarpa.</title>
        <authorList>
            <person name="Paukszto L."/>
        </authorList>
    </citation>
    <scope>NUCLEOTIDE SEQUENCE [LARGE SCALE GENOMIC DNA]</scope>
    <source>
        <strain evidence="1">LP-2024</strain>
        <tissue evidence="1">Aerial parts of the thallus</tissue>
    </source>
</reference>
<keyword evidence="2" id="KW-1185">Reference proteome</keyword>
<evidence type="ECO:0000313" key="2">
    <source>
        <dbReference type="Proteomes" id="UP001633002"/>
    </source>
</evidence>
<accession>A0ABD3H498</accession>
<comment type="caution">
    <text evidence="1">The sequence shown here is derived from an EMBL/GenBank/DDBJ whole genome shotgun (WGS) entry which is preliminary data.</text>
</comment>
<protein>
    <recommendedName>
        <fullName evidence="3">Endonuclease/exonuclease/phosphatase domain-containing protein</fullName>
    </recommendedName>
</protein>
<proteinExistence type="predicted"/>
<sequence length="466" mass="53763">MEGEQWIVMGDFNSVELPEDTHGSSNLLNGAELRACKELSRHTEIADVFFLTLDRKGPRYTRQKIRVDRMEFARLDRMYVTDGADWLEQVIDLTHDGKSGLSDHYPVVTGLQWVGEGTQNEQWRTYFKFHHQEMQSIEVKGKIAEAWRVKPVNVSDARIHWDLGWSRVKRVMQGVRRENRYSEDEGNNLTEKLKSAREMISSNNTQENRTALAGLEAHVKEIEIKNAMAWRLTMAKRWLREGDAPSHYFFAMMKSKFKREKIESLTTEDGEVITDQGDILKETHKFYQTLFRNEPAGDANQQDNLTQKSLQLVKKQVNQEDNLMLGLKPDLEELEKIVNMLPGDKAPGLDRVTSEVVRENWDIIKEDCTTVIDAFWTDGKLTRKTKKSVVKLIPKTEDRSKLKDWRPISLAVITYNIVKDMGLLLDASEENWRNATTVIPKFETILGAKLNVTKSLEIPIGFQEPP</sequence>
<dbReference type="Proteomes" id="UP001633002">
    <property type="component" value="Unassembled WGS sequence"/>
</dbReference>
<organism evidence="1 2">
    <name type="scientific">Riccia sorocarpa</name>
    <dbReference type="NCBI Taxonomy" id="122646"/>
    <lineage>
        <taxon>Eukaryota</taxon>
        <taxon>Viridiplantae</taxon>
        <taxon>Streptophyta</taxon>
        <taxon>Embryophyta</taxon>
        <taxon>Marchantiophyta</taxon>
        <taxon>Marchantiopsida</taxon>
        <taxon>Marchantiidae</taxon>
        <taxon>Marchantiales</taxon>
        <taxon>Ricciaceae</taxon>
        <taxon>Riccia</taxon>
    </lineage>
</organism>
<dbReference type="EMBL" id="JBJQOH010000006">
    <property type="protein sequence ID" value="KAL3686093.1"/>
    <property type="molecule type" value="Genomic_DNA"/>
</dbReference>
<dbReference type="SUPFAM" id="SSF56219">
    <property type="entry name" value="DNase I-like"/>
    <property type="match status" value="1"/>
</dbReference>
<dbReference type="PANTHER" id="PTHR19446">
    <property type="entry name" value="REVERSE TRANSCRIPTASES"/>
    <property type="match status" value="1"/>
</dbReference>
<evidence type="ECO:0000313" key="1">
    <source>
        <dbReference type="EMBL" id="KAL3686093.1"/>
    </source>
</evidence>
<name>A0ABD3H498_9MARC</name>
<dbReference type="Gene3D" id="3.60.10.10">
    <property type="entry name" value="Endonuclease/exonuclease/phosphatase"/>
    <property type="match status" value="1"/>
</dbReference>